<dbReference type="InterPro" id="IPR003423">
    <property type="entry name" value="OMP_efflux"/>
</dbReference>
<dbReference type="PANTHER" id="PTHR30203:SF33">
    <property type="entry name" value="BLR4455 PROTEIN"/>
    <property type="match status" value="1"/>
</dbReference>
<protein>
    <submittedName>
        <fullName evidence="3">Efflux transporter, outer membrane factor (OMF) lipoprotein, NodT family</fullName>
    </submittedName>
</protein>
<accession>A0A2S9H153</accession>
<dbReference type="Gene3D" id="2.20.200.10">
    <property type="entry name" value="Outer membrane efflux proteins (OEP)"/>
    <property type="match status" value="1"/>
</dbReference>
<evidence type="ECO:0000313" key="4">
    <source>
        <dbReference type="Proteomes" id="UP000237839"/>
    </source>
</evidence>
<organism evidence="3 4">
    <name type="scientific">Solimicrobium silvestre</name>
    <dbReference type="NCBI Taxonomy" id="2099400"/>
    <lineage>
        <taxon>Bacteria</taxon>
        <taxon>Pseudomonadati</taxon>
        <taxon>Pseudomonadota</taxon>
        <taxon>Betaproteobacteria</taxon>
        <taxon>Burkholderiales</taxon>
        <taxon>Oxalobacteraceae</taxon>
        <taxon>Solimicrobium</taxon>
    </lineage>
</organism>
<keyword evidence="2" id="KW-0812">Transmembrane</keyword>
<dbReference type="GO" id="GO:0015562">
    <property type="term" value="F:efflux transmembrane transporter activity"/>
    <property type="evidence" value="ECO:0007669"/>
    <property type="project" value="InterPro"/>
</dbReference>
<dbReference type="InterPro" id="IPR010131">
    <property type="entry name" value="MdtP/NodT-like"/>
</dbReference>
<name>A0A2S9H153_9BURK</name>
<proteinExistence type="inferred from homology"/>
<dbReference type="NCBIfam" id="TIGR01845">
    <property type="entry name" value="outer_NodT"/>
    <property type="match status" value="1"/>
</dbReference>
<dbReference type="Pfam" id="PF02321">
    <property type="entry name" value="OEP"/>
    <property type="match status" value="2"/>
</dbReference>
<dbReference type="PANTHER" id="PTHR30203">
    <property type="entry name" value="OUTER MEMBRANE CATION EFFLUX PROTEIN"/>
    <property type="match status" value="1"/>
</dbReference>
<comment type="similarity">
    <text evidence="1 2">Belongs to the outer membrane factor (OMF) (TC 1.B.17) family.</text>
</comment>
<dbReference type="RefSeq" id="WP_105531368.1">
    <property type="nucleotide sequence ID" value="NZ_PUGF01000006.1"/>
</dbReference>
<gene>
    <name evidence="3" type="ORF">S2091_1712</name>
</gene>
<dbReference type="OrthoDB" id="9770517at2"/>
<dbReference type="Proteomes" id="UP000237839">
    <property type="component" value="Unassembled WGS sequence"/>
</dbReference>
<comment type="caution">
    <text evidence="3">The sequence shown here is derived from an EMBL/GenBank/DDBJ whole genome shotgun (WGS) entry which is preliminary data.</text>
</comment>
<dbReference type="SUPFAM" id="SSF56954">
    <property type="entry name" value="Outer membrane efflux proteins (OEP)"/>
    <property type="match status" value="1"/>
</dbReference>
<dbReference type="PROSITE" id="PS51257">
    <property type="entry name" value="PROKAR_LIPOPROTEIN"/>
    <property type="match status" value="1"/>
</dbReference>
<dbReference type="GO" id="GO:0005886">
    <property type="term" value="C:plasma membrane"/>
    <property type="evidence" value="ECO:0007669"/>
    <property type="project" value="UniProtKB-SubCell"/>
</dbReference>
<dbReference type="Gene3D" id="1.20.1600.10">
    <property type="entry name" value="Outer membrane efflux proteins (OEP)"/>
    <property type="match status" value="1"/>
</dbReference>
<dbReference type="EMBL" id="PUGF01000006">
    <property type="protein sequence ID" value="PRC93711.1"/>
    <property type="molecule type" value="Genomic_DNA"/>
</dbReference>
<evidence type="ECO:0000256" key="2">
    <source>
        <dbReference type="RuleBase" id="RU362097"/>
    </source>
</evidence>
<keyword evidence="2" id="KW-0564">Palmitate</keyword>
<sequence>MKNQSNSLFRPFFRPSPISLAIACIALVSGCAVGPDYMRPNTALPTQHTEQALDVAAAPEGEVTQKFVAGQDIPAQWWELFHSASLNELIQDSLKNSPNIQAAQAALRAAQENVAAQQGAYFPTLSAQFTPTRQHVASALASPASSNASIYNLHTAQLSISYVPDVFGLNRRQVESLQAQADMQSYQLQAAYLTLTSNLANAAITEASLRAQLAALNDVLTAQQKILEMVQRQFKLGQLGELDMAAQESAVANAQAAIAPVQKQLAQQRDLIKALAGRFPNDSTAAQFELASLQLPGEIPLTLPSTLVDHRPDILAAEAQLQSASAAVGVAIANRLPNITLGVDSYGSAAYTLANLFKSSTTFWNLAGSVVQPIFDGGTLKHKQGAAQAAYEQAEAQYRSTVISAFQNVADALQAIQADALALHAAKNAEMAANKTLVIAQKQLALGDISPSSMLTIEQNYQQAKLALVQTQAMRYADTVALFQALGGGWWNAKA</sequence>
<evidence type="ECO:0000256" key="1">
    <source>
        <dbReference type="ARBA" id="ARBA00007613"/>
    </source>
</evidence>
<evidence type="ECO:0000313" key="3">
    <source>
        <dbReference type="EMBL" id="PRC93711.1"/>
    </source>
</evidence>
<comment type="subcellular location">
    <subcellularLocation>
        <location evidence="2">Cell membrane</location>
        <topology evidence="2">Lipid-anchor</topology>
    </subcellularLocation>
</comment>
<dbReference type="AlphaFoldDB" id="A0A2S9H153"/>
<reference evidence="3 4" key="1">
    <citation type="submission" date="2018-02" db="EMBL/GenBank/DDBJ databases">
        <title>Solimicrobium silvestre gen. nov., sp. nov., isolated from alpine forest soil.</title>
        <authorList>
            <person name="Margesin R."/>
            <person name="Albuquerque L."/>
            <person name="Zhang D.-C."/>
            <person name="Froufe H.J.C."/>
            <person name="Severino R."/>
            <person name="Roxo I."/>
            <person name="Egas C."/>
            <person name="Da Costa M.S."/>
        </authorList>
    </citation>
    <scope>NUCLEOTIDE SEQUENCE [LARGE SCALE GENOMIC DNA]</scope>
    <source>
        <strain evidence="3 4">S20-91</strain>
    </source>
</reference>
<keyword evidence="2 3" id="KW-0449">Lipoprotein</keyword>
<keyword evidence="4" id="KW-1185">Reference proteome</keyword>
<keyword evidence="2" id="KW-0472">Membrane</keyword>
<keyword evidence="2" id="KW-1134">Transmembrane beta strand</keyword>